<proteinExistence type="predicted"/>
<dbReference type="InterPro" id="IPR047142">
    <property type="entry name" value="OryJ/VirC-like"/>
</dbReference>
<feature type="compositionally biased region" description="Basic and acidic residues" evidence="1">
    <location>
        <begin position="305"/>
        <end position="321"/>
    </location>
</feature>
<reference evidence="3 4" key="1">
    <citation type="journal article" date="2013" name="BMC Genomics">
        <title>The genome and transcriptome of the pine saprophyte Ophiostoma piceae, and a comparison with the bark beetle-associated pine pathogen Grosmannia clavigera.</title>
        <authorList>
            <person name="Haridas S."/>
            <person name="Wang Y."/>
            <person name="Lim L."/>
            <person name="Massoumi Alamouti S."/>
            <person name="Jackman S."/>
            <person name="Docking R."/>
            <person name="Robertson G."/>
            <person name="Birol I."/>
            <person name="Bohlmann J."/>
            <person name="Breuil C."/>
        </authorList>
    </citation>
    <scope>NUCLEOTIDE SEQUENCE [LARGE SCALE GENOMIC DNA]</scope>
    <source>
        <strain evidence="3 4">UAMH 11346</strain>
    </source>
</reference>
<gene>
    <name evidence="3" type="ORF">F503_05358</name>
</gene>
<feature type="compositionally biased region" description="Low complexity" evidence="1">
    <location>
        <begin position="273"/>
        <end position="285"/>
    </location>
</feature>
<dbReference type="Proteomes" id="UP000016923">
    <property type="component" value="Unassembled WGS sequence"/>
</dbReference>
<dbReference type="CDD" id="cd02231">
    <property type="entry name" value="cupin_BLL6423-like"/>
    <property type="match status" value="1"/>
</dbReference>
<keyword evidence="4" id="KW-1185">Reference proteome</keyword>
<sequence>MSSSESGPRVVVTAHAKDGASVFASDKPAEIIYPFGPAASSFAVLDVRGSVPVNNQEPVNASAGGGIPRAPPGGVLFTITNVPPGGEAPMHRTETIDYAIVMAGEIVLILDNGKEKTIKAGEYIIQGGANHAWKNRGQDTCRIAIVMVAADKVKLEDGMELSATYLCAFSLRHVAYTTHATQLSLSPNLNSTLLTNLATNIEHRARHLVRESARLIPPSSTIHAIETTPTHIMASSPVTTPAENAVSPAVSAKGAKPPTDESSGETHGEHDSGSATSLSNTSSSTRRLEDTSDTETTPPGQATAEHSDAPVKGSEELKEAQGEPLDQGAVGEGTDVAASPPPLPDEPLPEEQGNNDGWDPMWSEEHQAWYFHNRITQQTQWENPRVPVDGAAASAVAGGYNPAIHGDYDPTAWYATGGVAAPEEVDDKVDRSAAIAAAAAAAAAVIQSTDPSTFRGSRLDVESGGGHRYTNDAKSGRQLNAFFDVAATSNDHDGRSLKAERSGKKPSKAELKAFKEKRRAKKEEKRRAWLRD</sequence>
<feature type="compositionally biased region" description="Basic and acidic residues" evidence="1">
    <location>
        <begin position="521"/>
        <end position="532"/>
    </location>
</feature>
<dbReference type="EMBL" id="KE148146">
    <property type="protein sequence ID" value="EPE10263.1"/>
    <property type="molecule type" value="Genomic_DNA"/>
</dbReference>
<feature type="region of interest" description="Disordered" evidence="1">
    <location>
        <begin position="492"/>
        <end position="532"/>
    </location>
</feature>
<evidence type="ECO:0000313" key="3">
    <source>
        <dbReference type="EMBL" id="EPE10263.1"/>
    </source>
</evidence>
<accession>S3CU81</accession>
<dbReference type="PANTHER" id="PTHR36156:SF2">
    <property type="entry name" value="CUPIN TYPE-2 DOMAIN-CONTAINING PROTEIN"/>
    <property type="match status" value="1"/>
</dbReference>
<name>S3CU81_OPHP1</name>
<dbReference type="STRING" id="1262450.S3CU81"/>
<dbReference type="PROSITE" id="PS50020">
    <property type="entry name" value="WW_DOMAIN_2"/>
    <property type="match status" value="1"/>
</dbReference>
<dbReference type="Pfam" id="PF00397">
    <property type="entry name" value="WW"/>
    <property type="match status" value="1"/>
</dbReference>
<dbReference type="PANTHER" id="PTHR36156">
    <property type="entry name" value="SLR2101 PROTEIN"/>
    <property type="match status" value="1"/>
</dbReference>
<evidence type="ECO:0000313" key="4">
    <source>
        <dbReference type="Proteomes" id="UP000016923"/>
    </source>
</evidence>
<dbReference type="SUPFAM" id="SSF51045">
    <property type="entry name" value="WW domain"/>
    <property type="match status" value="1"/>
</dbReference>
<organism evidence="3 4">
    <name type="scientific">Ophiostoma piceae (strain UAMH 11346)</name>
    <name type="common">Sap stain fungus</name>
    <dbReference type="NCBI Taxonomy" id="1262450"/>
    <lineage>
        <taxon>Eukaryota</taxon>
        <taxon>Fungi</taxon>
        <taxon>Dikarya</taxon>
        <taxon>Ascomycota</taxon>
        <taxon>Pezizomycotina</taxon>
        <taxon>Sordariomycetes</taxon>
        <taxon>Sordariomycetidae</taxon>
        <taxon>Ophiostomatales</taxon>
        <taxon>Ophiostomataceae</taxon>
        <taxon>Ophiostoma</taxon>
    </lineage>
</organism>
<dbReference type="SUPFAM" id="SSF51182">
    <property type="entry name" value="RmlC-like cupins"/>
    <property type="match status" value="1"/>
</dbReference>
<dbReference type="Gene3D" id="2.60.120.10">
    <property type="entry name" value="Jelly Rolls"/>
    <property type="match status" value="1"/>
</dbReference>
<feature type="region of interest" description="Disordered" evidence="1">
    <location>
        <begin position="234"/>
        <end position="361"/>
    </location>
</feature>
<dbReference type="Gene3D" id="2.20.70.10">
    <property type="match status" value="1"/>
</dbReference>
<dbReference type="HOGENOM" id="CLU_512005_0_0_1"/>
<dbReference type="PROSITE" id="PS01159">
    <property type="entry name" value="WW_DOMAIN_1"/>
    <property type="match status" value="1"/>
</dbReference>
<dbReference type="Pfam" id="PF07883">
    <property type="entry name" value="Cupin_2"/>
    <property type="match status" value="1"/>
</dbReference>
<dbReference type="OrthoDB" id="5840532at2759"/>
<feature type="domain" description="WW" evidence="2">
    <location>
        <begin position="352"/>
        <end position="386"/>
    </location>
</feature>
<dbReference type="eggNOG" id="ENOG502RXNF">
    <property type="taxonomic scope" value="Eukaryota"/>
</dbReference>
<feature type="compositionally biased region" description="Basic and acidic residues" evidence="1">
    <location>
        <begin position="492"/>
        <end position="514"/>
    </location>
</feature>
<dbReference type="SMART" id="SM00456">
    <property type="entry name" value="WW"/>
    <property type="match status" value="1"/>
</dbReference>
<dbReference type="InterPro" id="IPR013096">
    <property type="entry name" value="Cupin_2"/>
</dbReference>
<dbReference type="InterPro" id="IPR001202">
    <property type="entry name" value="WW_dom"/>
</dbReference>
<dbReference type="CDD" id="cd00201">
    <property type="entry name" value="WW"/>
    <property type="match status" value="1"/>
</dbReference>
<dbReference type="InterPro" id="IPR014710">
    <property type="entry name" value="RmlC-like_jellyroll"/>
</dbReference>
<dbReference type="InterPro" id="IPR011051">
    <property type="entry name" value="RmlC_Cupin_sf"/>
</dbReference>
<dbReference type="VEuPathDB" id="FungiDB:F503_05358"/>
<protein>
    <submittedName>
        <fullName evidence="3">Ww domain-containing protein</fullName>
    </submittedName>
</protein>
<evidence type="ECO:0000259" key="2">
    <source>
        <dbReference type="PROSITE" id="PS50020"/>
    </source>
</evidence>
<dbReference type="AlphaFoldDB" id="S3CU81"/>
<dbReference type="InterPro" id="IPR036020">
    <property type="entry name" value="WW_dom_sf"/>
</dbReference>
<evidence type="ECO:0000256" key="1">
    <source>
        <dbReference type="SAM" id="MobiDB-lite"/>
    </source>
</evidence>